<dbReference type="InterPro" id="IPR000093">
    <property type="entry name" value="DNA_Rcmb_RecR"/>
</dbReference>
<keyword evidence="1 7" id="KW-0479">Metal-binding</keyword>
<dbReference type="GO" id="GO:0008270">
    <property type="term" value="F:zinc ion binding"/>
    <property type="evidence" value="ECO:0007669"/>
    <property type="project" value="UniProtKB-KW"/>
</dbReference>
<dbReference type="Gene3D" id="6.10.250.240">
    <property type="match status" value="1"/>
</dbReference>
<evidence type="ECO:0000256" key="6">
    <source>
        <dbReference type="ARBA" id="ARBA00023204"/>
    </source>
</evidence>
<protein>
    <recommendedName>
        <fullName evidence="7">Recombination protein RecR</fullName>
    </recommendedName>
</protein>
<dbReference type="Pfam" id="PF02132">
    <property type="entry name" value="RecR_ZnF"/>
    <property type="match status" value="1"/>
</dbReference>
<keyword evidence="5 7" id="KW-0233">DNA recombination</keyword>
<dbReference type="Gene3D" id="3.40.1360.10">
    <property type="match status" value="1"/>
</dbReference>
<comment type="similarity">
    <text evidence="7">Belongs to the RecR family.</text>
</comment>
<dbReference type="PANTHER" id="PTHR30446:SF0">
    <property type="entry name" value="RECOMBINATION PROTEIN RECR"/>
    <property type="match status" value="1"/>
</dbReference>
<evidence type="ECO:0000256" key="7">
    <source>
        <dbReference type="HAMAP-Rule" id="MF_00017"/>
    </source>
</evidence>
<keyword evidence="2 7" id="KW-0227">DNA damage</keyword>
<dbReference type="GO" id="GO:0003677">
    <property type="term" value="F:DNA binding"/>
    <property type="evidence" value="ECO:0007669"/>
    <property type="project" value="UniProtKB-UniRule"/>
</dbReference>
<dbReference type="SMART" id="SM00493">
    <property type="entry name" value="TOPRIM"/>
    <property type="match status" value="1"/>
</dbReference>
<keyword evidence="6 7" id="KW-0234">DNA repair</keyword>
<dbReference type="EMBL" id="SHBO01000041">
    <property type="protein sequence ID" value="RZO05471.1"/>
    <property type="molecule type" value="Genomic_DNA"/>
</dbReference>
<dbReference type="HAMAP" id="MF_00017">
    <property type="entry name" value="RecR"/>
    <property type="match status" value="1"/>
</dbReference>
<dbReference type="GO" id="GO:0006281">
    <property type="term" value="P:DNA repair"/>
    <property type="evidence" value="ECO:0007669"/>
    <property type="project" value="UniProtKB-UniRule"/>
</dbReference>
<dbReference type="PROSITE" id="PS50880">
    <property type="entry name" value="TOPRIM"/>
    <property type="match status" value="1"/>
</dbReference>
<evidence type="ECO:0000256" key="4">
    <source>
        <dbReference type="ARBA" id="ARBA00022833"/>
    </source>
</evidence>
<dbReference type="InterPro" id="IPR006171">
    <property type="entry name" value="TOPRIM_dom"/>
</dbReference>
<reference evidence="9 10" key="1">
    <citation type="submission" date="2019-02" db="EMBL/GenBank/DDBJ databases">
        <title>Prokaryotic population dynamics and viral predation in marine succession experiment using metagenomics: the confinement effect.</title>
        <authorList>
            <person name="Haro-Moreno J.M."/>
            <person name="Rodriguez-Valera F."/>
            <person name="Lopez-Perez M."/>
        </authorList>
    </citation>
    <scope>NUCLEOTIDE SEQUENCE [LARGE SCALE GENOMIC DNA]</scope>
    <source>
        <strain evidence="9">MED-G169</strain>
    </source>
</reference>
<dbReference type="CDD" id="cd01025">
    <property type="entry name" value="TOPRIM_recR"/>
    <property type="match status" value="1"/>
</dbReference>
<sequence>MQEIILNKLISDLARFPGIGKKSAQRMAIHLLNKDRHGAKEISCSITDALETINKCSMCRALTEFDVCAICSNERRLKDQICVVESLQDMYAIEQGGGFKGKYFVLYGHLSPIDGVGVEDLGINLLIERIRSGEIKEVIIATNLTVEGQATAHFIADKARTLDIAVSRIAHGVPVGGELEYLDGGTLNLAIESRQGF</sequence>
<evidence type="ECO:0000313" key="9">
    <source>
        <dbReference type="EMBL" id="RZO05471.1"/>
    </source>
</evidence>
<keyword evidence="3 7" id="KW-0863">Zinc-finger</keyword>
<dbReference type="SUPFAM" id="SSF111304">
    <property type="entry name" value="Recombination protein RecR"/>
    <property type="match status" value="1"/>
</dbReference>
<keyword evidence="4 7" id="KW-0862">Zinc</keyword>
<dbReference type="InterPro" id="IPR023627">
    <property type="entry name" value="Rcmb_RecR"/>
</dbReference>
<evidence type="ECO:0000313" key="10">
    <source>
        <dbReference type="Proteomes" id="UP000318148"/>
    </source>
</evidence>
<dbReference type="PANTHER" id="PTHR30446">
    <property type="entry name" value="RECOMBINATION PROTEIN RECR"/>
    <property type="match status" value="1"/>
</dbReference>
<evidence type="ECO:0000256" key="3">
    <source>
        <dbReference type="ARBA" id="ARBA00022771"/>
    </source>
</evidence>
<evidence type="ECO:0000256" key="2">
    <source>
        <dbReference type="ARBA" id="ARBA00022763"/>
    </source>
</evidence>
<comment type="function">
    <text evidence="7">May play a role in DNA repair. It seems to be involved in an RecBC-independent recombinational process of DNA repair. It may act with RecF and RecO.</text>
</comment>
<dbReference type="NCBIfam" id="TIGR00615">
    <property type="entry name" value="recR"/>
    <property type="match status" value="1"/>
</dbReference>
<dbReference type="Pfam" id="PF13662">
    <property type="entry name" value="Toprim_4"/>
    <property type="match status" value="1"/>
</dbReference>
<proteinExistence type="inferred from homology"/>
<dbReference type="InterPro" id="IPR015967">
    <property type="entry name" value="Rcmb_RecR_Znf"/>
</dbReference>
<evidence type="ECO:0000259" key="8">
    <source>
        <dbReference type="PROSITE" id="PS50880"/>
    </source>
</evidence>
<dbReference type="GO" id="GO:0006310">
    <property type="term" value="P:DNA recombination"/>
    <property type="evidence" value="ECO:0007669"/>
    <property type="project" value="UniProtKB-UniRule"/>
</dbReference>
<name>A0A520LKQ3_9GAMM</name>
<accession>A0A520LKQ3</accession>
<dbReference type="Gene3D" id="1.10.8.420">
    <property type="entry name" value="RecR Domain 1"/>
    <property type="match status" value="1"/>
</dbReference>
<gene>
    <name evidence="7 9" type="primary">recR</name>
    <name evidence="9" type="ORF">EVB02_03325</name>
</gene>
<dbReference type="InterPro" id="IPR034137">
    <property type="entry name" value="TOPRIM_RecR"/>
</dbReference>
<evidence type="ECO:0000256" key="1">
    <source>
        <dbReference type="ARBA" id="ARBA00022723"/>
    </source>
</evidence>
<dbReference type="Pfam" id="PF21176">
    <property type="entry name" value="RecR_HhH"/>
    <property type="match status" value="1"/>
</dbReference>
<dbReference type="Pfam" id="PF21175">
    <property type="entry name" value="RecR_C"/>
    <property type="match status" value="1"/>
</dbReference>
<comment type="caution">
    <text evidence="9">The sequence shown here is derived from an EMBL/GenBank/DDBJ whole genome shotgun (WGS) entry which is preliminary data.</text>
</comment>
<evidence type="ECO:0000256" key="5">
    <source>
        <dbReference type="ARBA" id="ARBA00023172"/>
    </source>
</evidence>
<organism evidence="9 10">
    <name type="scientific">SAR92 clade bacterium</name>
    <dbReference type="NCBI Taxonomy" id="2315479"/>
    <lineage>
        <taxon>Bacteria</taxon>
        <taxon>Pseudomonadati</taxon>
        <taxon>Pseudomonadota</taxon>
        <taxon>Gammaproteobacteria</taxon>
        <taxon>Cellvibrionales</taxon>
        <taxon>Porticoccaceae</taxon>
        <taxon>SAR92 clade</taxon>
    </lineage>
</organism>
<feature type="domain" description="Toprim" evidence="8">
    <location>
        <begin position="79"/>
        <end position="174"/>
    </location>
</feature>
<dbReference type="AlphaFoldDB" id="A0A520LKQ3"/>
<feature type="zinc finger region" description="C4-type" evidence="7">
    <location>
        <begin position="56"/>
        <end position="71"/>
    </location>
</feature>
<dbReference type="Proteomes" id="UP000318148">
    <property type="component" value="Unassembled WGS sequence"/>
</dbReference>